<protein>
    <recommendedName>
        <fullName evidence="3">Serine-rich protein</fullName>
    </recommendedName>
</protein>
<comment type="caution">
    <text evidence="2">The sequence shown here is derived from an EMBL/GenBank/DDBJ whole genome shotgun (WGS) entry which is preliminary data.</text>
</comment>
<feature type="region of interest" description="Disordered" evidence="1">
    <location>
        <begin position="127"/>
        <end position="171"/>
    </location>
</feature>
<dbReference type="AlphaFoldDB" id="A0A3L6F1F9"/>
<feature type="compositionally biased region" description="Pro residues" evidence="1">
    <location>
        <begin position="74"/>
        <end position="91"/>
    </location>
</feature>
<dbReference type="ExpressionAtlas" id="A0A3L6F1F9">
    <property type="expression patterns" value="baseline and differential"/>
</dbReference>
<evidence type="ECO:0000256" key="1">
    <source>
        <dbReference type="SAM" id="MobiDB-lite"/>
    </source>
</evidence>
<dbReference type="PANTHER" id="PTHR33132">
    <property type="entry name" value="OSJNBB0118P14.9 PROTEIN"/>
    <property type="match status" value="1"/>
</dbReference>
<dbReference type="Proteomes" id="UP000251960">
    <property type="component" value="Chromosome 4"/>
</dbReference>
<reference evidence="2" key="1">
    <citation type="journal article" date="2018" name="Nat. Genet.">
        <title>Extensive intraspecific gene order and gene structural variations between Mo17 and other maize genomes.</title>
        <authorList>
            <person name="Sun S."/>
            <person name="Zhou Y."/>
            <person name="Chen J."/>
            <person name="Shi J."/>
            <person name="Zhao H."/>
            <person name="Zhao H."/>
            <person name="Song W."/>
            <person name="Zhang M."/>
            <person name="Cui Y."/>
            <person name="Dong X."/>
            <person name="Liu H."/>
            <person name="Ma X."/>
            <person name="Jiao Y."/>
            <person name="Wang B."/>
            <person name="Wei X."/>
            <person name="Stein J.C."/>
            <person name="Glaubitz J.C."/>
            <person name="Lu F."/>
            <person name="Yu G."/>
            <person name="Liang C."/>
            <person name="Fengler K."/>
            <person name="Li B."/>
            <person name="Rafalski A."/>
            <person name="Schnable P.S."/>
            <person name="Ware D.H."/>
            <person name="Buckler E.S."/>
            <person name="Lai J."/>
        </authorList>
    </citation>
    <scope>NUCLEOTIDE SEQUENCE [LARGE SCALE GENOMIC DNA]</scope>
    <source>
        <tissue evidence="2">Seedling</tissue>
    </source>
</reference>
<evidence type="ECO:0000313" key="2">
    <source>
        <dbReference type="EMBL" id="PWZ27114.1"/>
    </source>
</evidence>
<accession>A0A3L6F1F9</accession>
<proteinExistence type="predicted"/>
<dbReference type="PANTHER" id="PTHR33132:SF135">
    <property type="entry name" value="OS02G0799700 PROTEIN"/>
    <property type="match status" value="1"/>
</dbReference>
<name>A0A3L6F1F9_MAIZE</name>
<gene>
    <name evidence="2" type="ORF">Zm00014a_012176</name>
</gene>
<evidence type="ECO:0008006" key="3">
    <source>
        <dbReference type="Google" id="ProtNLM"/>
    </source>
</evidence>
<sequence length="171" mass="17469">MATAATTTRRPSGPVLSAAHYRYASPTRVSLSGAGQSVSVSVSSSARGRRTCMCSPTSHPGSFRCSLHKERATKPPPPHGHGKPTSPPPPLTTTSRLCAAGRRMGSALVRIGAVEGGQCARRALAATARPSPAAAQHRRRVGAGAGAARPRPSRLSAVSVAGDRPGDNGHL</sequence>
<organism evidence="2">
    <name type="scientific">Zea mays</name>
    <name type="common">Maize</name>
    <dbReference type="NCBI Taxonomy" id="4577"/>
    <lineage>
        <taxon>Eukaryota</taxon>
        <taxon>Viridiplantae</taxon>
        <taxon>Streptophyta</taxon>
        <taxon>Embryophyta</taxon>
        <taxon>Tracheophyta</taxon>
        <taxon>Spermatophyta</taxon>
        <taxon>Magnoliopsida</taxon>
        <taxon>Liliopsida</taxon>
        <taxon>Poales</taxon>
        <taxon>Poaceae</taxon>
        <taxon>PACMAD clade</taxon>
        <taxon>Panicoideae</taxon>
        <taxon>Andropogonodae</taxon>
        <taxon>Andropogoneae</taxon>
        <taxon>Tripsacinae</taxon>
        <taxon>Zea</taxon>
    </lineage>
</organism>
<feature type="region of interest" description="Disordered" evidence="1">
    <location>
        <begin position="42"/>
        <end position="96"/>
    </location>
</feature>
<feature type="compositionally biased region" description="Low complexity" evidence="1">
    <location>
        <begin position="146"/>
        <end position="160"/>
    </location>
</feature>
<dbReference type="EMBL" id="NCVQ01000005">
    <property type="protein sequence ID" value="PWZ27114.1"/>
    <property type="molecule type" value="Genomic_DNA"/>
</dbReference>